<keyword evidence="3" id="KW-0547">Nucleotide-binding</keyword>
<keyword evidence="4" id="KW-0378">Hydrolase</keyword>
<dbReference type="PROSITE" id="PS50882">
    <property type="entry name" value="YTH"/>
    <property type="match status" value="1"/>
</dbReference>
<evidence type="ECO:0000256" key="3">
    <source>
        <dbReference type="ARBA" id="ARBA00022741"/>
    </source>
</evidence>
<evidence type="ECO:0000259" key="11">
    <source>
        <dbReference type="PROSITE" id="PS50882"/>
    </source>
</evidence>
<dbReference type="InterPro" id="IPR036770">
    <property type="entry name" value="Ankyrin_rpt-contain_sf"/>
</dbReference>
<dbReference type="Ensembl" id="ENSHCOT00000018157.1">
    <property type="protein sequence ID" value="ENSHCOP00000024711.1"/>
    <property type="gene ID" value="ENSHCOG00000014281.1"/>
</dbReference>
<dbReference type="Gene3D" id="1.20.120.1080">
    <property type="match status" value="1"/>
</dbReference>
<feature type="domain" description="Helicase ATP-binding" evidence="13">
    <location>
        <begin position="197"/>
        <end position="363"/>
    </location>
</feature>
<dbReference type="InterPro" id="IPR014001">
    <property type="entry name" value="Helicase_ATP-bd"/>
</dbReference>
<dbReference type="OMA" id="EWIKRAN"/>
<feature type="region of interest" description="Disordered" evidence="10">
    <location>
        <begin position="983"/>
        <end position="1014"/>
    </location>
</feature>
<dbReference type="SMART" id="SM00847">
    <property type="entry name" value="HA2"/>
    <property type="match status" value="1"/>
</dbReference>
<reference evidence="15" key="1">
    <citation type="submission" date="2025-08" db="UniProtKB">
        <authorList>
            <consortium name="Ensembl"/>
        </authorList>
    </citation>
    <scope>IDENTIFICATION</scope>
</reference>
<dbReference type="FunFam" id="3.40.50.300:FF:000811">
    <property type="entry name" value="probable ATP-dependent RNA helicase YTHDC2"/>
    <property type="match status" value="1"/>
</dbReference>
<dbReference type="PROSITE" id="PS51192">
    <property type="entry name" value="HELICASE_ATP_BIND_1"/>
    <property type="match status" value="1"/>
</dbReference>
<evidence type="ECO:0000259" key="14">
    <source>
        <dbReference type="PROSITE" id="PS51194"/>
    </source>
</evidence>
<evidence type="ECO:0000259" key="12">
    <source>
        <dbReference type="PROSITE" id="PS51061"/>
    </source>
</evidence>
<dbReference type="InterPro" id="IPR007275">
    <property type="entry name" value="YTH_domain"/>
</dbReference>
<feature type="domain" description="Helicase C-terminal" evidence="14">
    <location>
        <begin position="599"/>
        <end position="775"/>
    </location>
</feature>
<dbReference type="GeneTree" id="ENSGT00940000155826"/>
<dbReference type="Pfam" id="PF12796">
    <property type="entry name" value="Ank_2"/>
    <property type="match status" value="1"/>
</dbReference>
<dbReference type="Proteomes" id="UP000264820">
    <property type="component" value="Unplaced"/>
</dbReference>
<dbReference type="Pfam" id="PF01424">
    <property type="entry name" value="R3H"/>
    <property type="match status" value="1"/>
</dbReference>
<proteinExistence type="inferred from homology"/>
<dbReference type="PROSITE" id="PS51061">
    <property type="entry name" value="R3H"/>
    <property type="match status" value="1"/>
</dbReference>
<dbReference type="PROSITE" id="PS50088">
    <property type="entry name" value="ANK_REPEAT"/>
    <property type="match status" value="1"/>
</dbReference>
<evidence type="ECO:0000313" key="16">
    <source>
        <dbReference type="Proteomes" id="UP000264820"/>
    </source>
</evidence>
<evidence type="ECO:0000256" key="1">
    <source>
        <dbReference type="ARBA" id="ARBA00008792"/>
    </source>
</evidence>
<feature type="repeat" description="ANK" evidence="9">
    <location>
        <begin position="500"/>
        <end position="532"/>
    </location>
</feature>
<comment type="catalytic activity">
    <reaction evidence="8">
        <text>ATP + H2O = ADP + phosphate + H(+)</text>
        <dbReference type="Rhea" id="RHEA:13065"/>
        <dbReference type="ChEBI" id="CHEBI:15377"/>
        <dbReference type="ChEBI" id="CHEBI:15378"/>
        <dbReference type="ChEBI" id="CHEBI:30616"/>
        <dbReference type="ChEBI" id="CHEBI:43474"/>
        <dbReference type="ChEBI" id="CHEBI:456216"/>
        <dbReference type="EC" id="3.6.4.13"/>
    </reaction>
</comment>
<dbReference type="CDD" id="cd06007">
    <property type="entry name" value="R3H_DEXH_helicase"/>
    <property type="match status" value="1"/>
</dbReference>
<reference evidence="15" key="2">
    <citation type="submission" date="2025-09" db="UniProtKB">
        <authorList>
            <consortium name="Ensembl"/>
        </authorList>
    </citation>
    <scope>IDENTIFICATION</scope>
</reference>
<evidence type="ECO:0000256" key="6">
    <source>
        <dbReference type="ARBA" id="ARBA00022840"/>
    </source>
</evidence>
<feature type="compositionally biased region" description="Polar residues" evidence="10">
    <location>
        <begin position="993"/>
        <end position="1011"/>
    </location>
</feature>
<dbReference type="SMART" id="SM00490">
    <property type="entry name" value="HELICc"/>
    <property type="match status" value="1"/>
</dbReference>
<keyword evidence="7" id="KW-0694">RNA-binding</keyword>
<dbReference type="SUPFAM" id="SSF82708">
    <property type="entry name" value="R3H domain"/>
    <property type="match status" value="1"/>
</dbReference>
<dbReference type="InterPro" id="IPR036867">
    <property type="entry name" value="R3H_dom_sf"/>
</dbReference>
<keyword evidence="5" id="KW-0347">Helicase</keyword>
<dbReference type="Gene3D" id="3.30.1370.50">
    <property type="entry name" value="R3H-like domain"/>
    <property type="match status" value="1"/>
</dbReference>
<keyword evidence="16" id="KW-1185">Reference proteome</keyword>
<feature type="region of interest" description="Disordered" evidence="10">
    <location>
        <begin position="1"/>
        <end position="25"/>
    </location>
</feature>
<dbReference type="STRING" id="109280.ENSHCOP00000024711"/>
<evidence type="ECO:0000256" key="5">
    <source>
        <dbReference type="ARBA" id="ARBA00022806"/>
    </source>
</evidence>
<dbReference type="Pfam" id="PF00271">
    <property type="entry name" value="Helicase_C"/>
    <property type="match status" value="1"/>
</dbReference>
<dbReference type="Gene3D" id="1.25.40.20">
    <property type="entry name" value="Ankyrin repeat-containing domain"/>
    <property type="match status" value="1"/>
</dbReference>
<dbReference type="EC" id="3.6.4.13" evidence="2"/>
<dbReference type="FunFam" id="1.20.120.1080:FF:000008">
    <property type="entry name" value="probable ATP-dependent RNA helicase YTHDC2"/>
    <property type="match status" value="1"/>
</dbReference>
<dbReference type="PROSITE" id="PS51194">
    <property type="entry name" value="HELICASE_CTER"/>
    <property type="match status" value="1"/>
</dbReference>
<dbReference type="InterPro" id="IPR002110">
    <property type="entry name" value="Ankyrin_rpt"/>
</dbReference>
<keyword evidence="6" id="KW-0067">ATP-binding</keyword>
<sequence length="1325" mass="149793">MPYSRPTSQNPAKGQKAQKSSTTSRFKDIHINEELKISINLSLERFRYSDQKEMEFPSSLTSNERAFIHRAAQALGYISKSKGKSSNRFLTIRKKNLLDSRRSAMLLILSQTSLHAIRSLLQKFPITSKEREDLQAITFGKRCVIFSCLPSDNSFDMNRPRGHLDSGVSVVPPRRRTSEFDSFRRALPVYEHEEEIVRLIRENKVVLIVGETGSGKTTQIPQFLLDDCNKKGERCRIFCTQPRRLAAITVAERVAAERGETIGKTVGYHIRLESRVSPKTLLTFCTTGVLLRTLMAGDVSLASVTHVIVDEVHERDGLTDFLLTKMLDVLEDLPAIKLVLSSASLDVDLFLKYFGAWSCPVIYLKGRQFEVKQRFLEDILRFTGFNSREVGKSKEESQRKEETQNLWTKWGRAEEKSSVEDGQNTHPASSDSYRSSNDLDTGGTVKTRVRCLEPLEPWIQKEMDSCIVNIFVNEDQEYVVQLFNLILNENVNVDYMHSETGATPLMVTAGRGFLPQMERLLNMGADINLKAFNGWTALDFATNLQQEEAVDLLQSSIANKTMEECPRVQCASAEQSSGDQDLLKLYHHNFDDEFVDLDLIMDLLHKICSTTCDGAVLIFLPGYDDIVSLRDRILYNDKRFSTVSKRYQVFTLHSDMPSIEQKKAMKTTPLNVRKIILSTNIAETSITINDVVFVIDSGRVKEKSFDTISRMSMLKTVWISKASALQRSGRAGRCQPGICFHLFSQLRFNNMQEYQVPQLLRMPLQELCLQTKLLTPSPVSEFLSKAPQPPTAHAVKSAVQMLKTIDAMNQNEDLTALGFHLADLPVEPHLGKMVLCAVVLRCLDPILTIACTLGYRDPFVLPVQGSQKRAALQCCKHYSSNTFSDQMTMLRIFQAWQKARNDGLERSFCEKNFLSNATMEMILGMRTQLLRQLRATGFVRAHGESDVRGVNINSENWAVVKAALVAGMYANLLHINPETNLPSSNKEKKVNFHPTSTLNQSQNKEGNSTKPQGLPTDWLVYDEMSRGHRIASVRCCTLVTAITVAIFAGGSRHLCSALLMFCPSDSPVDDMSDSETEDADAAELRIDEWLIFQTNSESAEMVFDLRNKWNNLFIRRICCPSKPWLKDDEMTIQTLSSLTHRYTFLTYSNFILFIQSSKSNPKLTCDTTDDGLIGYHCTQQVLSPLDFSSVRYFIMKSSNLRNIEISQQKGIWSTIPGNETKLTKALQENEVILIFSVQGSGHFQGYARMSSTISYTNCQDWGFGRLGGVFSVEWICKENLPFQCTQHILNPLNDNKKVQISRDGQELDAQAGRLLLSLWERSTKS</sequence>
<dbReference type="Pfam" id="PF21010">
    <property type="entry name" value="HA2_C"/>
    <property type="match status" value="1"/>
</dbReference>
<organism evidence="15 16">
    <name type="scientific">Hippocampus comes</name>
    <name type="common">Tiger tail seahorse</name>
    <dbReference type="NCBI Taxonomy" id="109280"/>
    <lineage>
        <taxon>Eukaryota</taxon>
        <taxon>Metazoa</taxon>
        <taxon>Chordata</taxon>
        <taxon>Craniata</taxon>
        <taxon>Vertebrata</taxon>
        <taxon>Euteleostomi</taxon>
        <taxon>Actinopterygii</taxon>
        <taxon>Neopterygii</taxon>
        <taxon>Teleostei</taxon>
        <taxon>Neoteleostei</taxon>
        <taxon>Acanthomorphata</taxon>
        <taxon>Syngnathiaria</taxon>
        <taxon>Syngnathiformes</taxon>
        <taxon>Syngnathoidei</taxon>
        <taxon>Syngnathidae</taxon>
        <taxon>Hippocampus</taxon>
    </lineage>
</organism>
<dbReference type="InterPro" id="IPR034083">
    <property type="entry name" value="R3H_DEXH_helicase"/>
</dbReference>
<dbReference type="Pfam" id="PF04408">
    <property type="entry name" value="WHD_HA2"/>
    <property type="match status" value="1"/>
</dbReference>
<evidence type="ECO:0000256" key="9">
    <source>
        <dbReference type="PROSITE-ProRule" id="PRU00023"/>
    </source>
</evidence>
<dbReference type="InterPro" id="IPR027417">
    <property type="entry name" value="P-loop_NTPase"/>
</dbReference>
<dbReference type="Gene3D" id="3.40.50.300">
    <property type="entry name" value="P-loop containing nucleotide triphosphate hydrolases"/>
    <property type="match status" value="2"/>
</dbReference>
<feature type="compositionally biased region" description="Polar residues" evidence="10">
    <location>
        <begin position="420"/>
        <end position="439"/>
    </location>
</feature>
<feature type="region of interest" description="Disordered" evidence="10">
    <location>
        <begin position="413"/>
        <end position="441"/>
    </location>
</feature>
<evidence type="ECO:0000259" key="13">
    <source>
        <dbReference type="PROSITE" id="PS51192"/>
    </source>
</evidence>
<accession>A0A3Q3E053</accession>
<dbReference type="FunFam" id="3.30.1370.50:FF:000005">
    <property type="entry name" value="probable ATP-dependent RNA helicase YTHDC2"/>
    <property type="match status" value="1"/>
</dbReference>
<dbReference type="GO" id="GO:0003724">
    <property type="term" value="F:RNA helicase activity"/>
    <property type="evidence" value="ECO:0007669"/>
    <property type="project" value="UniProtKB-EC"/>
</dbReference>
<dbReference type="Pfam" id="PF07717">
    <property type="entry name" value="OB_NTP_bind"/>
    <property type="match status" value="1"/>
</dbReference>
<dbReference type="Gene3D" id="3.10.590.10">
    <property type="entry name" value="ph1033 like domains"/>
    <property type="match status" value="1"/>
</dbReference>
<evidence type="ECO:0000256" key="4">
    <source>
        <dbReference type="ARBA" id="ARBA00022801"/>
    </source>
</evidence>
<dbReference type="InterPro" id="IPR011709">
    <property type="entry name" value="DEAD-box_helicase_OB_fold"/>
</dbReference>
<dbReference type="PANTHER" id="PTHR18934:SF213">
    <property type="entry name" value="3'-5' RNA HELICASE YTHDC2"/>
    <property type="match status" value="1"/>
</dbReference>
<comment type="similarity">
    <text evidence="1">Belongs to the DEAD box helicase family. DEAH subfamily.</text>
</comment>
<dbReference type="InterPro" id="IPR048333">
    <property type="entry name" value="HA2_WH"/>
</dbReference>
<dbReference type="GO" id="GO:0003723">
    <property type="term" value="F:RNA binding"/>
    <property type="evidence" value="ECO:0007669"/>
    <property type="project" value="UniProtKB-KW"/>
</dbReference>
<dbReference type="SMART" id="SM00487">
    <property type="entry name" value="DEXDc"/>
    <property type="match status" value="1"/>
</dbReference>
<dbReference type="SMART" id="SM00248">
    <property type="entry name" value="ANK"/>
    <property type="match status" value="2"/>
</dbReference>
<evidence type="ECO:0000313" key="15">
    <source>
        <dbReference type="Ensembl" id="ENSHCOP00000024711.1"/>
    </source>
</evidence>
<dbReference type="SUPFAM" id="SSF48403">
    <property type="entry name" value="Ankyrin repeat"/>
    <property type="match status" value="1"/>
</dbReference>
<feature type="domain" description="R3H" evidence="12">
    <location>
        <begin position="33"/>
        <end position="96"/>
    </location>
</feature>
<dbReference type="InterPro" id="IPR001374">
    <property type="entry name" value="R3H_dom"/>
</dbReference>
<dbReference type="SMART" id="SM00393">
    <property type="entry name" value="R3H"/>
    <property type="match status" value="1"/>
</dbReference>
<dbReference type="Pfam" id="PF00270">
    <property type="entry name" value="DEAD"/>
    <property type="match status" value="1"/>
</dbReference>
<dbReference type="InterPro" id="IPR001650">
    <property type="entry name" value="Helicase_C-like"/>
</dbReference>
<name>A0A3Q3E053_HIPCM</name>
<dbReference type="PROSITE" id="PS50297">
    <property type="entry name" value="ANK_REP_REGION"/>
    <property type="match status" value="1"/>
</dbReference>
<dbReference type="CDD" id="cd18791">
    <property type="entry name" value="SF2_C_RHA"/>
    <property type="match status" value="1"/>
</dbReference>
<dbReference type="PANTHER" id="PTHR18934">
    <property type="entry name" value="ATP-DEPENDENT RNA HELICASE"/>
    <property type="match status" value="1"/>
</dbReference>
<dbReference type="SMR" id="A0A3Q3E053"/>
<keyword evidence="9" id="KW-0040">ANK repeat</keyword>
<dbReference type="GO" id="GO:0016787">
    <property type="term" value="F:hydrolase activity"/>
    <property type="evidence" value="ECO:0007669"/>
    <property type="project" value="UniProtKB-KW"/>
</dbReference>
<evidence type="ECO:0000256" key="10">
    <source>
        <dbReference type="SAM" id="MobiDB-lite"/>
    </source>
</evidence>
<dbReference type="CDD" id="cd21134">
    <property type="entry name" value="YTH"/>
    <property type="match status" value="1"/>
</dbReference>
<dbReference type="InterPro" id="IPR011545">
    <property type="entry name" value="DEAD/DEAH_box_helicase_dom"/>
</dbReference>
<dbReference type="FunFam" id="3.40.50.300:FF:000284">
    <property type="entry name" value="probable ATP-dependent RNA helicase YTHDC2"/>
    <property type="match status" value="1"/>
</dbReference>
<feature type="domain" description="YTH" evidence="11">
    <location>
        <begin position="1190"/>
        <end position="1319"/>
    </location>
</feature>
<feature type="compositionally biased region" description="Polar residues" evidence="10">
    <location>
        <begin position="1"/>
        <end position="24"/>
    </location>
</feature>
<dbReference type="Pfam" id="PF04146">
    <property type="entry name" value="YTH"/>
    <property type="match status" value="1"/>
</dbReference>
<evidence type="ECO:0000256" key="2">
    <source>
        <dbReference type="ARBA" id="ARBA00012552"/>
    </source>
</evidence>
<dbReference type="InterPro" id="IPR007502">
    <property type="entry name" value="Helicase-assoc_dom"/>
</dbReference>
<dbReference type="GO" id="GO:0005524">
    <property type="term" value="F:ATP binding"/>
    <property type="evidence" value="ECO:0007669"/>
    <property type="project" value="UniProtKB-KW"/>
</dbReference>
<evidence type="ECO:0000256" key="7">
    <source>
        <dbReference type="ARBA" id="ARBA00022884"/>
    </source>
</evidence>
<protein>
    <recommendedName>
        <fullName evidence="2">RNA helicase</fullName>
        <ecNumber evidence="2">3.6.4.13</ecNumber>
    </recommendedName>
</protein>
<dbReference type="SUPFAM" id="SSF52540">
    <property type="entry name" value="P-loop containing nucleoside triphosphate hydrolases"/>
    <property type="match status" value="2"/>
</dbReference>
<evidence type="ECO:0000256" key="8">
    <source>
        <dbReference type="ARBA" id="ARBA00047984"/>
    </source>
</evidence>